<keyword evidence="2" id="KW-1133">Transmembrane helix</keyword>
<evidence type="ECO:0000256" key="1">
    <source>
        <dbReference type="SAM" id="MobiDB-lite"/>
    </source>
</evidence>
<sequence>MASGKGRRRPADWHPLAAKDPIPGDPEDIRDEVRKMKDTASTLRDQARILRKVADGDALKGKYADKIREKSGDLEKHFRETAARYERVVGDLGNWANDLEGFQERADGILKAAKQADEHHAAEVKKKEAEAKRDGKEEGDKEQSEESDPDSHLAPYHKQLGEVISDRDSRAEHYANNIGGDIRDVIKDSGWEDFKDWVHANSKAIDKWCDWLGKACFVIGILVLAFSPVGWVAALATAVTAVFSAASLVGHLALATSGEGSWTDVAFDAVGLITMGTGAIAAKGLANAQKAARGFTAASNRGREGLRNYKNLRTLADRTIARHGPDSRQGQIALRAKAKIRENVAGDMRSARAADNARPATDPISEADPKLAKSVGGDPESAATYQDVLRMKEANPGSAGLDRAAIKATDDFQTLKRSWQISTGVDATDRAIDHTPGLKEPYGDLKDYPTLEVGSRW</sequence>
<feature type="region of interest" description="Disordered" evidence="1">
    <location>
        <begin position="347"/>
        <end position="379"/>
    </location>
</feature>
<evidence type="ECO:0000259" key="3">
    <source>
        <dbReference type="Pfam" id="PF21725"/>
    </source>
</evidence>
<protein>
    <recommendedName>
        <fullName evidence="3">Putative T7SS secretion signal domain-containing protein</fullName>
    </recommendedName>
</protein>
<gene>
    <name evidence="4" type="ORF">GCM10010361_21010</name>
</gene>
<name>A0ABP3JKJ4_9ACTN</name>
<keyword evidence="5" id="KW-1185">Reference proteome</keyword>
<dbReference type="Pfam" id="PF21725">
    <property type="entry name" value="T7SS_signal"/>
    <property type="match status" value="1"/>
</dbReference>
<accession>A0ABP3JKJ4</accession>
<keyword evidence="2" id="KW-0812">Transmembrane</keyword>
<evidence type="ECO:0000256" key="2">
    <source>
        <dbReference type="SAM" id="Phobius"/>
    </source>
</evidence>
<keyword evidence="2" id="KW-0472">Membrane</keyword>
<feature type="domain" description="Putative T7SS secretion signal" evidence="3">
    <location>
        <begin position="19"/>
        <end position="171"/>
    </location>
</feature>
<dbReference type="RefSeq" id="WP_346094699.1">
    <property type="nucleotide sequence ID" value="NZ_BAAABY010000014.1"/>
</dbReference>
<feature type="region of interest" description="Disordered" evidence="1">
    <location>
        <begin position="1"/>
        <end position="29"/>
    </location>
</feature>
<dbReference type="EMBL" id="BAAABY010000014">
    <property type="protein sequence ID" value="GAA0456782.1"/>
    <property type="molecule type" value="Genomic_DNA"/>
</dbReference>
<evidence type="ECO:0000313" key="5">
    <source>
        <dbReference type="Proteomes" id="UP001500909"/>
    </source>
</evidence>
<proteinExistence type="predicted"/>
<evidence type="ECO:0000313" key="4">
    <source>
        <dbReference type="EMBL" id="GAA0456782.1"/>
    </source>
</evidence>
<dbReference type="Proteomes" id="UP001500909">
    <property type="component" value="Unassembled WGS sequence"/>
</dbReference>
<feature type="transmembrane region" description="Helical" evidence="2">
    <location>
        <begin position="217"/>
        <end position="245"/>
    </location>
</feature>
<reference evidence="5" key="1">
    <citation type="journal article" date="2019" name="Int. J. Syst. Evol. Microbiol.">
        <title>The Global Catalogue of Microorganisms (GCM) 10K type strain sequencing project: providing services to taxonomists for standard genome sequencing and annotation.</title>
        <authorList>
            <consortium name="The Broad Institute Genomics Platform"/>
            <consortium name="The Broad Institute Genome Sequencing Center for Infectious Disease"/>
            <person name="Wu L."/>
            <person name="Ma J."/>
        </authorList>
    </citation>
    <scope>NUCLEOTIDE SEQUENCE [LARGE SCALE GENOMIC DNA]</scope>
    <source>
        <strain evidence="5">JCM 4805</strain>
    </source>
</reference>
<feature type="compositionally biased region" description="Basic and acidic residues" evidence="1">
    <location>
        <begin position="112"/>
        <end position="144"/>
    </location>
</feature>
<comment type="caution">
    <text evidence="4">The sequence shown here is derived from an EMBL/GenBank/DDBJ whole genome shotgun (WGS) entry which is preliminary data.</text>
</comment>
<organism evidence="4 5">
    <name type="scientific">Streptomyces olivaceiscleroticus</name>
    <dbReference type="NCBI Taxonomy" id="68245"/>
    <lineage>
        <taxon>Bacteria</taxon>
        <taxon>Bacillati</taxon>
        <taxon>Actinomycetota</taxon>
        <taxon>Actinomycetes</taxon>
        <taxon>Kitasatosporales</taxon>
        <taxon>Streptomycetaceae</taxon>
        <taxon>Streptomyces</taxon>
    </lineage>
</organism>
<dbReference type="InterPro" id="IPR049082">
    <property type="entry name" value="T7SS_signal"/>
</dbReference>
<feature type="region of interest" description="Disordered" evidence="1">
    <location>
        <begin position="112"/>
        <end position="155"/>
    </location>
</feature>